<reference evidence="1 2" key="1">
    <citation type="submission" date="2020-12" db="EMBL/GenBank/DDBJ databases">
        <title>FDA dAtabase for Regulatory Grade micrObial Sequences (FDA-ARGOS): Supporting development and validation of Infectious Disease Dx tests.</title>
        <authorList>
            <person name="Sproer C."/>
            <person name="Gronow S."/>
            <person name="Severitt S."/>
            <person name="Schroder I."/>
            <person name="Tallon L."/>
            <person name="Sadzewicz L."/>
            <person name="Zhao X."/>
            <person name="Boylan J."/>
            <person name="Ott S."/>
            <person name="Bowen H."/>
            <person name="Vavikolanu K."/>
            <person name="Mehta A."/>
            <person name="Aluvathingal J."/>
            <person name="Nadendla S."/>
            <person name="Lowell S."/>
            <person name="Myers T."/>
            <person name="Yan Y."/>
            <person name="Sichtig H."/>
        </authorList>
    </citation>
    <scope>NUCLEOTIDE SEQUENCE [LARGE SCALE GENOMIC DNA]</scope>
    <source>
        <strain evidence="1 2">FDAARGOS_1053</strain>
    </source>
</reference>
<dbReference type="GeneID" id="92758998"/>
<protein>
    <submittedName>
        <fullName evidence="1">Uncharacterized protein</fullName>
    </submittedName>
</protein>
<dbReference type="Proteomes" id="UP000596145">
    <property type="component" value="Chromosome"/>
</dbReference>
<proteinExistence type="predicted"/>
<dbReference type="RefSeq" id="WP_005391020.1">
    <property type="nucleotide sequence ID" value="NZ_CP066007.1"/>
</dbReference>
<gene>
    <name evidence="1" type="ORF">I6I10_01590</name>
</gene>
<accession>A0A7T4JV84</accession>
<evidence type="ECO:0000313" key="1">
    <source>
        <dbReference type="EMBL" id="QQB46664.1"/>
    </source>
</evidence>
<dbReference type="EMBL" id="CP066007">
    <property type="protein sequence ID" value="QQB46664.1"/>
    <property type="molecule type" value="Genomic_DNA"/>
</dbReference>
<dbReference type="AlphaFoldDB" id="A0A7T4JV84"/>
<sequence length="112" mass="11743">MKTDEKVALGATVFAVYALPDYVENLPARLAVDAALATACAVYIAHDEPHPVPKDEPVRDLPSYALPAAVAALAATAWLDHVTRHWLADKLPVKCPHTVIGAAAGLIVGLVA</sequence>
<evidence type="ECO:0000313" key="2">
    <source>
        <dbReference type="Proteomes" id="UP000596145"/>
    </source>
</evidence>
<name>A0A7T4JV84_9CORY</name>
<organism evidence="1 2">
    <name type="scientific">Corynebacterium glucuronolyticum</name>
    <dbReference type="NCBI Taxonomy" id="39791"/>
    <lineage>
        <taxon>Bacteria</taxon>
        <taxon>Bacillati</taxon>
        <taxon>Actinomycetota</taxon>
        <taxon>Actinomycetes</taxon>
        <taxon>Mycobacteriales</taxon>
        <taxon>Corynebacteriaceae</taxon>
        <taxon>Corynebacterium</taxon>
    </lineage>
</organism>